<name>A0ABZ2N7U1_9BACI</name>
<evidence type="ECO:0000313" key="1">
    <source>
        <dbReference type="EMBL" id="WXB93806.1"/>
    </source>
</evidence>
<proteinExistence type="predicted"/>
<dbReference type="Proteomes" id="UP001387364">
    <property type="component" value="Chromosome"/>
</dbReference>
<dbReference type="EMBL" id="CP147404">
    <property type="protein sequence ID" value="WXB93806.1"/>
    <property type="molecule type" value="Genomic_DNA"/>
</dbReference>
<reference evidence="1 2" key="1">
    <citation type="submission" date="2024-02" db="EMBL/GenBank/DDBJ databases">
        <title>Seven novel Bacillus-like species.</title>
        <authorList>
            <person name="Liu G."/>
        </authorList>
    </citation>
    <scope>NUCLEOTIDE SEQUENCE [LARGE SCALE GENOMIC DNA]</scope>
    <source>
        <strain evidence="1 2">FJAT-52991</strain>
    </source>
</reference>
<organism evidence="1 2">
    <name type="scientific">Bacillus kandeliae</name>
    <dbReference type="NCBI Taxonomy" id="3129297"/>
    <lineage>
        <taxon>Bacteria</taxon>
        <taxon>Bacillati</taxon>
        <taxon>Bacillota</taxon>
        <taxon>Bacilli</taxon>
        <taxon>Bacillales</taxon>
        <taxon>Bacillaceae</taxon>
        <taxon>Bacillus</taxon>
    </lineage>
</organism>
<evidence type="ECO:0000313" key="2">
    <source>
        <dbReference type="Proteomes" id="UP001387364"/>
    </source>
</evidence>
<protein>
    <submittedName>
        <fullName evidence="1">Uncharacterized protein</fullName>
    </submittedName>
</protein>
<accession>A0ABZ2N7U1</accession>
<sequence>MKKKMKLTEPISHDPQITIHSDVKQARGNSVDKYENLKDANEIIASKEIGQQNENL</sequence>
<gene>
    <name evidence="1" type="ORF">WDJ61_03910</name>
</gene>
<keyword evidence="2" id="KW-1185">Reference proteome</keyword>
<dbReference type="RefSeq" id="WP_338753317.1">
    <property type="nucleotide sequence ID" value="NZ_CP147404.1"/>
</dbReference>